<organism evidence="4 5">
    <name type="scientific">Paucilactobacillus vaccinostercus DSM 20634</name>
    <dbReference type="NCBI Taxonomy" id="1423813"/>
    <lineage>
        <taxon>Bacteria</taxon>
        <taxon>Bacillati</taxon>
        <taxon>Bacillota</taxon>
        <taxon>Bacilli</taxon>
        <taxon>Lactobacillales</taxon>
        <taxon>Lactobacillaceae</taxon>
        <taxon>Paucilactobacillus</taxon>
    </lineage>
</organism>
<dbReference type="PATRIC" id="fig|1423813.3.peg.1721"/>
<dbReference type="Gene3D" id="3.60.60.10">
    <property type="entry name" value="Penicillin V Acylase, Chain A"/>
    <property type="match status" value="1"/>
</dbReference>
<dbReference type="InterPro" id="IPR052193">
    <property type="entry name" value="Peptidase_C59"/>
</dbReference>
<dbReference type="PANTHER" id="PTHR35527">
    <property type="entry name" value="CHOLOYLGLYCINE HYDROLASE"/>
    <property type="match status" value="1"/>
</dbReference>
<evidence type="ECO:0000259" key="3">
    <source>
        <dbReference type="Pfam" id="PF02275"/>
    </source>
</evidence>
<keyword evidence="2" id="KW-0378">Hydrolase</keyword>
<keyword evidence="5" id="KW-1185">Reference proteome</keyword>
<name>A0A0R2A2U2_9LACO</name>
<evidence type="ECO:0000256" key="1">
    <source>
        <dbReference type="ARBA" id="ARBA00006625"/>
    </source>
</evidence>
<comment type="similarity">
    <text evidence="1">Belongs to the peptidase C59 family.</text>
</comment>
<evidence type="ECO:0000256" key="2">
    <source>
        <dbReference type="ARBA" id="ARBA00022801"/>
    </source>
</evidence>
<protein>
    <submittedName>
        <fullName evidence="4">Penicillin acylase</fullName>
    </submittedName>
</protein>
<proteinExistence type="inferred from homology"/>
<evidence type="ECO:0000313" key="5">
    <source>
        <dbReference type="Proteomes" id="UP000051733"/>
    </source>
</evidence>
<gene>
    <name evidence="4" type="ORF">FC26_GL001694</name>
</gene>
<dbReference type="EMBL" id="AYYY01000025">
    <property type="protein sequence ID" value="KRM61617.1"/>
    <property type="molecule type" value="Genomic_DNA"/>
</dbReference>
<dbReference type="InterPro" id="IPR029132">
    <property type="entry name" value="CBAH/NAAA_C"/>
</dbReference>
<dbReference type="RefSeq" id="WP_057778923.1">
    <property type="nucleotide sequence ID" value="NZ_AYYY01000025.1"/>
</dbReference>
<evidence type="ECO:0000313" key="4">
    <source>
        <dbReference type="EMBL" id="KRM61617.1"/>
    </source>
</evidence>
<dbReference type="CDD" id="cd00542">
    <property type="entry name" value="Ntn_PVA"/>
    <property type="match status" value="1"/>
</dbReference>
<dbReference type="GO" id="GO:0016787">
    <property type="term" value="F:hydrolase activity"/>
    <property type="evidence" value="ECO:0007669"/>
    <property type="project" value="UniProtKB-KW"/>
</dbReference>
<reference evidence="4 5" key="1">
    <citation type="journal article" date="2015" name="Genome Announc.">
        <title>Expanding the biotechnology potential of lactobacilli through comparative genomics of 213 strains and associated genera.</title>
        <authorList>
            <person name="Sun Z."/>
            <person name="Harris H.M."/>
            <person name="McCann A."/>
            <person name="Guo C."/>
            <person name="Argimon S."/>
            <person name="Zhang W."/>
            <person name="Yang X."/>
            <person name="Jeffery I.B."/>
            <person name="Cooney J.C."/>
            <person name="Kagawa T.F."/>
            <person name="Liu W."/>
            <person name="Song Y."/>
            <person name="Salvetti E."/>
            <person name="Wrobel A."/>
            <person name="Rasinkangas P."/>
            <person name="Parkhill J."/>
            <person name="Rea M.C."/>
            <person name="O'Sullivan O."/>
            <person name="Ritari J."/>
            <person name="Douillard F.P."/>
            <person name="Paul Ross R."/>
            <person name="Yang R."/>
            <person name="Briner A.E."/>
            <person name="Felis G.E."/>
            <person name="de Vos W.M."/>
            <person name="Barrangou R."/>
            <person name="Klaenhammer T.R."/>
            <person name="Caufield P.W."/>
            <person name="Cui Y."/>
            <person name="Zhang H."/>
            <person name="O'Toole P.W."/>
        </authorList>
    </citation>
    <scope>NUCLEOTIDE SEQUENCE [LARGE SCALE GENOMIC DNA]</scope>
    <source>
        <strain evidence="4 5">DSM 20634</strain>
    </source>
</reference>
<feature type="domain" description="Choloylglycine hydrolase/NAAA C-terminal" evidence="3">
    <location>
        <begin position="2"/>
        <end position="303"/>
    </location>
</feature>
<accession>A0A0R2A2U2</accession>
<dbReference type="STRING" id="1423813.FC26_GL001694"/>
<dbReference type="Proteomes" id="UP000051733">
    <property type="component" value="Unassembled WGS sequence"/>
</dbReference>
<dbReference type="InterPro" id="IPR029055">
    <property type="entry name" value="Ntn_hydrolases_N"/>
</dbReference>
<dbReference type="PANTHER" id="PTHR35527:SF2">
    <property type="entry name" value="HYDROLASE"/>
    <property type="match status" value="1"/>
</dbReference>
<dbReference type="SUPFAM" id="SSF56235">
    <property type="entry name" value="N-terminal nucleophile aminohydrolases (Ntn hydrolases)"/>
    <property type="match status" value="1"/>
</dbReference>
<dbReference type="Pfam" id="PF02275">
    <property type="entry name" value="CBAH"/>
    <property type="match status" value="1"/>
</dbReference>
<dbReference type="AlphaFoldDB" id="A0A0R2A2U2"/>
<sequence>MCTSIYQVAQDGTHLLARTMDWPSLENSPVFLPRQFHWQTRFDHHTYTNRYAIVGGGQFDRLRADISDGVNEKGLCAQKLTFANGAQLRSQRRADKTQLAGFEFVLWALGHCASVADVIAQLPDIELMDDTHSDVKYGYPELHFALTDPTGRIVVIEPTTMPMRVIENPLGVVTNSPNFDKQLAQLDQYMDFTSAFRTGQVPLNTAKVTTGSLSGKSIPPGSYSPGARFIRAAYFKERADQPRNEQEAFISSWRLLDGVTVPKNTDHQATYSVYRAATVAESRSYYFQAYHQTAVTKLTLDEQLCQQTHAQRFVARDAPIVFNLNENGALRRP</sequence>
<dbReference type="OrthoDB" id="9794717at2"/>
<comment type="caution">
    <text evidence="4">The sequence shown here is derived from an EMBL/GenBank/DDBJ whole genome shotgun (WGS) entry which is preliminary data.</text>
</comment>